<protein>
    <submittedName>
        <fullName evidence="2">Uncharacterized protein</fullName>
    </submittedName>
</protein>
<organism evidence="2 3">
    <name type="scientific">Actinomadura macrotermitis</name>
    <dbReference type="NCBI Taxonomy" id="2585200"/>
    <lineage>
        <taxon>Bacteria</taxon>
        <taxon>Bacillati</taxon>
        <taxon>Actinomycetota</taxon>
        <taxon>Actinomycetes</taxon>
        <taxon>Streptosporangiales</taxon>
        <taxon>Thermomonosporaceae</taxon>
        <taxon>Actinomadura</taxon>
    </lineage>
</organism>
<evidence type="ECO:0000313" key="3">
    <source>
        <dbReference type="Proteomes" id="UP000487268"/>
    </source>
</evidence>
<feature type="region of interest" description="Disordered" evidence="1">
    <location>
        <begin position="1"/>
        <end position="29"/>
    </location>
</feature>
<comment type="caution">
    <text evidence="2">The sequence shown here is derived from an EMBL/GenBank/DDBJ whole genome shotgun (WGS) entry which is preliminary data.</text>
</comment>
<proteinExistence type="predicted"/>
<dbReference type="EMBL" id="WEGH01000003">
    <property type="protein sequence ID" value="MQY06321.1"/>
    <property type="molecule type" value="Genomic_DNA"/>
</dbReference>
<evidence type="ECO:0000256" key="1">
    <source>
        <dbReference type="SAM" id="MobiDB-lite"/>
    </source>
</evidence>
<sequence>MNDDAVNADLDDDGRDDGKTGRHALGDGRDPFAGTRRLVGVALDRLLADGTLSLN</sequence>
<accession>A0A7K0BYR3</accession>
<dbReference type="AlphaFoldDB" id="A0A7K0BYR3"/>
<dbReference type="RefSeq" id="WP_153535510.1">
    <property type="nucleotide sequence ID" value="NZ_WEGH01000003.1"/>
</dbReference>
<feature type="compositionally biased region" description="Basic and acidic residues" evidence="1">
    <location>
        <begin position="16"/>
        <end position="29"/>
    </location>
</feature>
<reference evidence="2 3" key="1">
    <citation type="submission" date="2019-10" db="EMBL/GenBank/DDBJ databases">
        <title>Actinomadura rubteroloni sp. nov. and Actinomadura macrotermitis sp. nov., isolated from the gut of fungus growing-termite Macrotermes natalensis.</title>
        <authorList>
            <person name="Benndorf R."/>
            <person name="Martin K."/>
            <person name="Kuefner M."/>
            <person name="De Beer W."/>
            <person name="Kaster A.-K."/>
            <person name="Vollmers J."/>
            <person name="Poulsen M."/>
            <person name="Beemelmanns C."/>
        </authorList>
    </citation>
    <scope>NUCLEOTIDE SEQUENCE [LARGE SCALE GENOMIC DNA]</scope>
    <source>
        <strain evidence="2 3">RB68</strain>
    </source>
</reference>
<name>A0A7K0BYR3_9ACTN</name>
<dbReference type="Proteomes" id="UP000487268">
    <property type="component" value="Unassembled WGS sequence"/>
</dbReference>
<keyword evidence="3" id="KW-1185">Reference proteome</keyword>
<evidence type="ECO:0000313" key="2">
    <source>
        <dbReference type="EMBL" id="MQY06321.1"/>
    </source>
</evidence>
<gene>
    <name evidence="2" type="ORF">ACRB68_44090</name>
</gene>